<dbReference type="PROSITE" id="PS51419">
    <property type="entry name" value="RAB"/>
    <property type="match status" value="1"/>
</dbReference>
<protein>
    <recommendedName>
        <fullName evidence="6">Ras family small GTPase</fullName>
    </recommendedName>
</protein>
<gene>
    <name evidence="4" type="ORF">C9374_012095</name>
</gene>
<feature type="region of interest" description="Disordered" evidence="3">
    <location>
        <begin position="347"/>
        <end position="445"/>
    </location>
</feature>
<dbReference type="GO" id="GO:0016020">
    <property type="term" value="C:membrane"/>
    <property type="evidence" value="ECO:0007669"/>
    <property type="project" value="InterPro"/>
</dbReference>
<dbReference type="InterPro" id="IPR020849">
    <property type="entry name" value="Small_GTPase_Ras-type"/>
</dbReference>
<evidence type="ECO:0000256" key="2">
    <source>
        <dbReference type="ARBA" id="ARBA00023134"/>
    </source>
</evidence>
<dbReference type="SUPFAM" id="SSF52540">
    <property type="entry name" value="P-loop containing nucleoside triphosphate hydrolases"/>
    <property type="match status" value="1"/>
</dbReference>
<dbReference type="GO" id="GO:0003924">
    <property type="term" value="F:GTPase activity"/>
    <property type="evidence" value="ECO:0007669"/>
    <property type="project" value="InterPro"/>
</dbReference>
<dbReference type="AlphaFoldDB" id="A0AA88KCQ6"/>
<feature type="compositionally biased region" description="Low complexity" evidence="3">
    <location>
        <begin position="413"/>
        <end position="426"/>
    </location>
</feature>
<dbReference type="SMART" id="SM00173">
    <property type="entry name" value="RAS"/>
    <property type="match status" value="1"/>
</dbReference>
<evidence type="ECO:0008006" key="6">
    <source>
        <dbReference type="Google" id="ProtNLM"/>
    </source>
</evidence>
<dbReference type="PANTHER" id="PTHR24070">
    <property type="entry name" value="RAS, DI-RAS, AND RHEB FAMILY MEMBERS OF SMALL GTPASE SUPERFAMILY"/>
    <property type="match status" value="1"/>
</dbReference>
<feature type="compositionally biased region" description="Basic and acidic residues" evidence="3">
    <location>
        <begin position="269"/>
        <end position="279"/>
    </location>
</feature>
<evidence type="ECO:0000313" key="5">
    <source>
        <dbReference type="Proteomes" id="UP000816034"/>
    </source>
</evidence>
<dbReference type="SMART" id="SM00174">
    <property type="entry name" value="RHO"/>
    <property type="match status" value="1"/>
</dbReference>
<dbReference type="PROSITE" id="PS51421">
    <property type="entry name" value="RAS"/>
    <property type="match status" value="1"/>
</dbReference>
<feature type="region of interest" description="Disordered" evidence="3">
    <location>
        <begin position="179"/>
        <end position="219"/>
    </location>
</feature>
<dbReference type="InterPro" id="IPR005225">
    <property type="entry name" value="Small_GTP-bd"/>
</dbReference>
<dbReference type="PRINTS" id="PR00449">
    <property type="entry name" value="RASTRNSFRMNG"/>
</dbReference>
<keyword evidence="5" id="KW-1185">Reference proteome</keyword>
<feature type="compositionally biased region" description="Low complexity" evidence="3">
    <location>
        <begin position="15"/>
        <end position="28"/>
    </location>
</feature>
<reference evidence="4 5" key="1">
    <citation type="journal article" date="2018" name="BMC Genomics">
        <title>The genome of Naegleria lovaniensis, the basis for a comparative approach to unravel pathogenicity factors of the human pathogenic amoeba N. fowleri.</title>
        <authorList>
            <person name="Liechti N."/>
            <person name="Schurch N."/>
            <person name="Bruggmann R."/>
            <person name="Wittwer M."/>
        </authorList>
    </citation>
    <scope>NUCLEOTIDE SEQUENCE [LARGE SCALE GENOMIC DNA]</scope>
    <source>
        <strain evidence="4 5">ATCC 30569</strain>
    </source>
</reference>
<evidence type="ECO:0000256" key="1">
    <source>
        <dbReference type="ARBA" id="ARBA00022741"/>
    </source>
</evidence>
<dbReference type="Proteomes" id="UP000816034">
    <property type="component" value="Unassembled WGS sequence"/>
</dbReference>
<accession>A0AA88KCQ6</accession>
<dbReference type="GO" id="GO:0005525">
    <property type="term" value="F:GTP binding"/>
    <property type="evidence" value="ECO:0007669"/>
    <property type="project" value="UniProtKB-KW"/>
</dbReference>
<dbReference type="Gene3D" id="3.40.50.300">
    <property type="entry name" value="P-loop containing nucleotide triphosphate hydrolases"/>
    <property type="match status" value="2"/>
</dbReference>
<feature type="compositionally biased region" description="Basic and acidic residues" evidence="3">
    <location>
        <begin position="347"/>
        <end position="361"/>
    </location>
</feature>
<keyword evidence="2" id="KW-0342">GTP-binding</keyword>
<dbReference type="SMART" id="SM00175">
    <property type="entry name" value="RAB"/>
    <property type="match status" value="1"/>
</dbReference>
<organism evidence="4 5">
    <name type="scientific">Naegleria lovaniensis</name>
    <name type="common">Amoeba</name>
    <dbReference type="NCBI Taxonomy" id="51637"/>
    <lineage>
        <taxon>Eukaryota</taxon>
        <taxon>Discoba</taxon>
        <taxon>Heterolobosea</taxon>
        <taxon>Tetramitia</taxon>
        <taxon>Eutetramitia</taxon>
        <taxon>Vahlkampfiidae</taxon>
        <taxon>Naegleria</taxon>
    </lineage>
</organism>
<keyword evidence="1" id="KW-0547">Nucleotide-binding</keyword>
<dbReference type="NCBIfam" id="TIGR00231">
    <property type="entry name" value="small_GTP"/>
    <property type="match status" value="1"/>
</dbReference>
<name>A0AA88KCQ6_NAELO</name>
<feature type="compositionally biased region" description="Low complexity" evidence="3">
    <location>
        <begin position="372"/>
        <end position="385"/>
    </location>
</feature>
<sequence>MKSQQLSKSPRERSASSVSNVSSMSVSSSSSNCVDEFILALCGDGSVGKSSITTRFIQGTFDKQQIYDPTIEDAYYVKRNVDGLATQMEIIDTAGQEEYKALRSQYMRRSYGFVFVFDVTNGDSLKSLKDFFEQIQRIKMSDEDASSDGCGSLSSTPRCSDATMGSYMTTSSSILSSSMVSSSHDRSLSTSSNHSTISNSGSRYQNTSPRNGGNGHSTPFLHPTLNFPFIFVGNKIDLLLNNAHLADLPNPQRNSQQYLIHSQQQQPQTEKEKHQEKRDKKLLRKLDKEVRSYIIREILGLDETQHPDFVRHYQLPLYWTSAKENVNVEDCFDGLVREMRKFKALREMKTSPRGRDSERKGLSKLFGRNRENSSSSTNNQASTSTVPPIQLPNQEKGGVTTGGPPRRRWGSFSSNSSHASSTHATNQKQDSSRKKNGERSASYPSRRGSFLFASFNCDNDMDDLFP</sequence>
<dbReference type="InterPro" id="IPR001806">
    <property type="entry name" value="Small_GTPase"/>
</dbReference>
<dbReference type="EMBL" id="PYSW02000054">
    <property type="protein sequence ID" value="KAG2373488.1"/>
    <property type="molecule type" value="Genomic_DNA"/>
</dbReference>
<feature type="region of interest" description="Disordered" evidence="3">
    <location>
        <begin position="257"/>
        <end position="279"/>
    </location>
</feature>
<dbReference type="RefSeq" id="XP_044542662.1">
    <property type="nucleotide sequence ID" value="XM_044687823.1"/>
</dbReference>
<evidence type="ECO:0000313" key="4">
    <source>
        <dbReference type="EMBL" id="KAG2373488.1"/>
    </source>
</evidence>
<comment type="caution">
    <text evidence="4">The sequence shown here is derived from an EMBL/GenBank/DDBJ whole genome shotgun (WGS) entry which is preliminary data.</text>
</comment>
<feature type="compositionally biased region" description="Low complexity" evidence="3">
    <location>
        <begin position="257"/>
        <end position="268"/>
    </location>
</feature>
<proteinExistence type="predicted"/>
<evidence type="ECO:0000256" key="3">
    <source>
        <dbReference type="SAM" id="MobiDB-lite"/>
    </source>
</evidence>
<feature type="region of interest" description="Disordered" evidence="3">
    <location>
        <begin position="1"/>
        <end position="28"/>
    </location>
</feature>
<dbReference type="InterPro" id="IPR027417">
    <property type="entry name" value="P-loop_NTPase"/>
</dbReference>
<dbReference type="GO" id="GO:0007165">
    <property type="term" value="P:signal transduction"/>
    <property type="evidence" value="ECO:0007669"/>
    <property type="project" value="InterPro"/>
</dbReference>
<dbReference type="GeneID" id="68104549"/>
<feature type="compositionally biased region" description="Low complexity" evidence="3">
    <location>
        <begin position="179"/>
        <end position="203"/>
    </location>
</feature>
<dbReference type="Pfam" id="PF00071">
    <property type="entry name" value="Ras"/>
    <property type="match status" value="1"/>
</dbReference>